<evidence type="ECO:0000259" key="4">
    <source>
        <dbReference type="PROSITE" id="PS50110"/>
    </source>
</evidence>
<dbReference type="InterPro" id="IPR000792">
    <property type="entry name" value="Tscrpt_reg_LuxR_C"/>
</dbReference>
<reference evidence="5 6" key="1">
    <citation type="submission" date="2016-10" db="EMBL/GenBank/DDBJ databases">
        <authorList>
            <person name="de Groot N.N."/>
        </authorList>
    </citation>
    <scope>NUCLEOTIDE SEQUENCE [LARGE SCALE GENOMIC DNA]</scope>
    <source>
        <strain evidence="5 6">CGMCC 1.11156</strain>
    </source>
</reference>
<dbReference type="Gene3D" id="3.40.50.2300">
    <property type="match status" value="1"/>
</dbReference>
<dbReference type="InterPro" id="IPR051015">
    <property type="entry name" value="EvgA-like"/>
</dbReference>
<dbReference type="Proteomes" id="UP000198649">
    <property type="component" value="Unassembled WGS sequence"/>
</dbReference>
<dbReference type="STRING" id="1005945.SAMN05216561_10338"/>
<dbReference type="SMART" id="SM00421">
    <property type="entry name" value="HTH_LUXR"/>
    <property type="match status" value="1"/>
</dbReference>
<dbReference type="EMBL" id="FOQG01000003">
    <property type="protein sequence ID" value="SFH88991.1"/>
    <property type="molecule type" value="Genomic_DNA"/>
</dbReference>
<dbReference type="SUPFAM" id="SSF52172">
    <property type="entry name" value="CheY-like"/>
    <property type="match status" value="1"/>
</dbReference>
<dbReference type="CDD" id="cd06170">
    <property type="entry name" value="LuxR_C_like"/>
    <property type="match status" value="1"/>
</dbReference>
<dbReference type="GO" id="GO:0006355">
    <property type="term" value="P:regulation of DNA-templated transcription"/>
    <property type="evidence" value="ECO:0007669"/>
    <property type="project" value="InterPro"/>
</dbReference>
<dbReference type="InterPro" id="IPR011006">
    <property type="entry name" value="CheY-like_superfamily"/>
</dbReference>
<dbReference type="AlphaFoldDB" id="A0A1I3DR63"/>
<sequence length="216" mass="23312">MSSSPVRVAIVNDYEIVVRGLASVLAPHESRVVVVEIDSRLPVVNTVDVVLYDTFGQVQGDAVELSELTIGSDARVAIFTWNLQAALVQGALERGVSGYLSKSLSAEQLVDSIEAIHRGIVVVPAHAGGDDDALVKAWPGREHKLSAREAEVVALITQGLSNQEIADRCYLSINSVKTYVRTAYRKMGVSSRSRAVLWGIDNGFLPDRSRAMDPNG</sequence>
<proteinExistence type="predicted"/>
<evidence type="ECO:0000256" key="1">
    <source>
        <dbReference type="ARBA" id="ARBA00023125"/>
    </source>
</evidence>
<dbReference type="OrthoDB" id="9816529at2"/>
<evidence type="ECO:0000256" key="2">
    <source>
        <dbReference type="PROSITE-ProRule" id="PRU00169"/>
    </source>
</evidence>
<dbReference type="InterPro" id="IPR016032">
    <property type="entry name" value="Sig_transdc_resp-reg_C-effctor"/>
</dbReference>
<dbReference type="PANTHER" id="PTHR45566:SF2">
    <property type="entry name" value="NARL SUBFAMILY"/>
    <property type="match status" value="1"/>
</dbReference>
<organism evidence="5 6">
    <name type="scientific">Nocardioides psychrotolerans</name>
    <dbReference type="NCBI Taxonomy" id="1005945"/>
    <lineage>
        <taxon>Bacteria</taxon>
        <taxon>Bacillati</taxon>
        <taxon>Actinomycetota</taxon>
        <taxon>Actinomycetes</taxon>
        <taxon>Propionibacteriales</taxon>
        <taxon>Nocardioidaceae</taxon>
        <taxon>Nocardioides</taxon>
    </lineage>
</organism>
<accession>A0A1I3DR63</accession>
<dbReference type="PRINTS" id="PR00038">
    <property type="entry name" value="HTHLUXR"/>
</dbReference>
<dbReference type="InterPro" id="IPR001789">
    <property type="entry name" value="Sig_transdc_resp-reg_receiver"/>
</dbReference>
<feature type="domain" description="HTH luxR-type" evidence="3">
    <location>
        <begin position="138"/>
        <end position="203"/>
    </location>
</feature>
<keyword evidence="1 5" id="KW-0238">DNA-binding</keyword>
<dbReference type="PANTHER" id="PTHR45566">
    <property type="entry name" value="HTH-TYPE TRANSCRIPTIONAL REGULATOR YHJB-RELATED"/>
    <property type="match status" value="1"/>
</dbReference>
<keyword evidence="6" id="KW-1185">Reference proteome</keyword>
<dbReference type="PROSITE" id="PS50110">
    <property type="entry name" value="RESPONSE_REGULATORY"/>
    <property type="match status" value="1"/>
</dbReference>
<dbReference type="GO" id="GO:0000160">
    <property type="term" value="P:phosphorelay signal transduction system"/>
    <property type="evidence" value="ECO:0007669"/>
    <property type="project" value="InterPro"/>
</dbReference>
<evidence type="ECO:0000313" key="5">
    <source>
        <dbReference type="EMBL" id="SFH88991.1"/>
    </source>
</evidence>
<dbReference type="Pfam" id="PF00196">
    <property type="entry name" value="GerE"/>
    <property type="match status" value="1"/>
</dbReference>
<name>A0A1I3DR63_9ACTN</name>
<dbReference type="SUPFAM" id="SSF46894">
    <property type="entry name" value="C-terminal effector domain of the bipartite response regulators"/>
    <property type="match status" value="1"/>
</dbReference>
<dbReference type="RefSeq" id="WP_091110802.1">
    <property type="nucleotide sequence ID" value="NZ_BKAF01000050.1"/>
</dbReference>
<protein>
    <submittedName>
        <fullName evidence="5">DNA-binding response regulator, NarL/FixJ family, contains REC and HTH domains</fullName>
    </submittedName>
</protein>
<keyword evidence="2" id="KW-0597">Phosphoprotein</keyword>
<evidence type="ECO:0000313" key="6">
    <source>
        <dbReference type="Proteomes" id="UP000198649"/>
    </source>
</evidence>
<feature type="modified residue" description="4-aspartylphosphate" evidence="2">
    <location>
        <position position="53"/>
    </location>
</feature>
<gene>
    <name evidence="5" type="ORF">SAMN05216561_10338</name>
</gene>
<dbReference type="GO" id="GO:0003677">
    <property type="term" value="F:DNA binding"/>
    <property type="evidence" value="ECO:0007669"/>
    <property type="project" value="UniProtKB-KW"/>
</dbReference>
<dbReference type="PROSITE" id="PS50043">
    <property type="entry name" value="HTH_LUXR_2"/>
    <property type="match status" value="1"/>
</dbReference>
<feature type="domain" description="Response regulatory" evidence="4">
    <location>
        <begin position="7"/>
        <end position="117"/>
    </location>
</feature>
<evidence type="ECO:0000259" key="3">
    <source>
        <dbReference type="PROSITE" id="PS50043"/>
    </source>
</evidence>